<protein>
    <submittedName>
        <fullName evidence="2">Uncharacterized protein</fullName>
    </submittedName>
</protein>
<dbReference type="AlphaFoldDB" id="A0AAV6IHT4"/>
<dbReference type="EMBL" id="JACTNZ010000010">
    <property type="protein sequence ID" value="KAG5528222.1"/>
    <property type="molecule type" value="Genomic_DNA"/>
</dbReference>
<comment type="caution">
    <text evidence="2">The sequence shown here is derived from an EMBL/GenBank/DDBJ whole genome shotgun (WGS) entry which is preliminary data.</text>
</comment>
<feature type="region of interest" description="Disordered" evidence="1">
    <location>
        <begin position="1"/>
        <end position="97"/>
    </location>
</feature>
<gene>
    <name evidence="2" type="ORF">RHGRI_028979</name>
</gene>
<accession>A0AAV6IHT4</accession>
<keyword evidence="3" id="KW-1185">Reference proteome</keyword>
<sequence length="97" mass="10374">MYSCKPKSPFDPPPPSTQHQQAPYRLSISGTSPLHHCTTSPVELGKQMRSDVRIKNTSSSHVASSPLLHVPETGSHDSESGSSSRSDSDADDAESRG</sequence>
<evidence type="ECO:0000256" key="1">
    <source>
        <dbReference type="SAM" id="MobiDB-lite"/>
    </source>
</evidence>
<name>A0AAV6IHT4_9ERIC</name>
<organism evidence="2 3">
    <name type="scientific">Rhododendron griersonianum</name>
    <dbReference type="NCBI Taxonomy" id="479676"/>
    <lineage>
        <taxon>Eukaryota</taxon>
        <taxon>Viridiplantae</taxon>
        <taxon>Streptophyta</taxon>
        <taxon>Embryophyta</taxon>
        <taxon>Tracheophyta</taxon>
        <taxon>Spermatophyta</taxon>
        <taxon>Magnoliopsida</taxon>
        <taxon>eudicotyledons</taxon>
        <taxon>Gunneridae</taxon>
        <taxon>Pentapetalae</taxon>
        <taxon>asterids</taxon>
        <taxon>Ericales</taxon>
        <taxon>Ericaceae</taxon>
        <taxon>Ericoideae</taxon>
        <taxon>Rhodoreae</taxon>
        <taxon>Rhododendron</taxon>
    </lineage>
</organism>
<evidence type="ECO:0000313" key="2">
    <source>
        <dbReference type="EMBL" id="KAG5528222.1"/>
    </source>
</evidence>
<evidence type="ECO:0000313" key="3">
    <source>
        <dbReference type="Proteomes" id="UP000823749"/>
    </source>
</evidence>
<proteinExistence type="predicted"/>
<dbReference type="Proteomes" id="UP000823749">
    <property type="component" value="Chromosome 10"/>
</dbReference>
<reference evidence="2" key="1">
    <citation type="submission" date="2020-08" db="EMBL/GenBank/DDBJ databases">
        <title>Plant Genome Project.</title>
        <authorList>
            <person name="Zhang R.-G."/>
        </authorList>
    </citation>
    <scope>NUCLEOTIDE SEQUENCE</scope>
    <source>
        <strain evidence="2">WSP0</strain>
        <tissue evidence="2">Leaf</tissue>
    </source>
</reference>
<feature type="compositionally biased region" description="Polar residues" evidence="1">
    <location>
        <begin position="28"/>
        <end position="41"/>
    </location>
</feature>